<comment type="caution">
    <text evidence="2">The sequence shown here is derived from an EMBL/GenBank/DDBJ whole genome shotgun (WGS) entry which is preliminary data.</text>
</comment>
<dbReference type="EMBL" id="JACYHB010000001">
    <property type="protein sequence ID" value="MBD8077832.1"/>
    <property type="molecule type" value="Genomic_DNA"/>
</dbReference>
<name>A0A927G7E7_9MICO</name>
<dbReference type="Proteomes" id="UP000610846">
    <property type="component" value="Unassembled WGS sequence"/>
</dbReference>
<proteinExistence type="predicted"/>
<keyword evidence="3" id="KW-1185">Reference proteome</keyword>
<accession>A0A927G7E7</accession>
<dbReference type="Gene3D" id="2.130.10.10">
    <property type="entry name" value="YVTN repeat-like/Quinoprotein amine dehydrogenase"/>
    <property type="match status" value="1"/>
</dbReference>
<dbReference type="Pfam" id="PF13360">
    <property type="entry name" value="PQQ_2"/>
    <property type="match status" value="1"/>
</dbReference>
<evidence type="ECO:0000313" key="3">
    <source>
        <dbReference type="Proteomes" id="UP000610846"/>
    </source>
</evidence>
<sequence length="422" mass="43368">MATAVVVAFVASSLAQSWSRDRALADSHGGVTSLATPPRPAWESETDEGRAWALGDTLVTVQDGRLVGLDVATGRRGWEVGMSGGGPRCGPAPEDVGSSPAELVCLVGDRMSPRAWVVTADGQVTSSVPLGDVGGDAVPGPGASVLRWDRTGGTATVMLQDAKDAGVRWVRTVAPDDVARVDLCRPQVAGTAAADVEQGLLVVRGCRISAYFDVDGTRVDDTAAPATLQVVPTAAGTYLRTTAASATGAVESTQVVRNDGATERIVPGRPLVPLATDGTADPTRLLSVPGGVQALDTRGNERWTASGDVVQVAVVADGVAVLDLGWVVRGVDLATGATAWTWERDDLGVADSVVAAFTDRHVAALVVAAGDMTRSARIVALDLADGSVLWDQQVDGDTGGFGTVDGHLVHADPATGRLVVYR</sequence>
<dbReference type="InterPro" id="IPR002372">
    <property type="entry name" value="PQQ_rpt_dom"/>
</dbReference>
<evidence type="ECO:0000259" key="1">
    <source>
        <dbReference type="Pfam" id="PF13360"/>
    </source>
</evidence>
<organism evidence="2 3">
    <name type="scientific">Cellulosimicrobium arenosum</name>
    <dbReference type="NCBI Taxonomy" id="2708133"/>
    <lineage>
        <taxon>Bacteria</taxon>
        <taxon>Bacillati</taxon>
        <taxon>Actinomycetota</taxon>
        <taxon>Actinomycetes</taxon>
        <taxon>Micrococcales</taxon>
        <taxon>Promicromonosporaceae</taxon>
        <taxon>Cellulosimicrobium</taxon>
    </lineage>
</organism>
<reference evidence="2" key="1">
    <citation type="journal article" date="2018" name="Curr. Microbiol.">
        <title>Cellulosimicrobium arenosum sp. nov., Isolated from Marine Sediment Sand.</title>
        <authorList>
            <person name="Oh M."/>
            <person name="Kim J.H."/>
            <person name="Yoon J.H."/>
            <person name="Schumann P."/>
            <person name="Kim W."/>
        </authorList>
    </citation>
    <scope>NUCLEOTIDE SEQUENCE</scope>
    <source>
        <strain evidence="2">KCTC 49039</strain>
    </source>
</reference>
<dbReference type="InterPro" id="IPR015943">
    <property type="entry name" value="WD40/YVTN_repeat-like_dom_sf"/>
</dbReference>
<dbReference type="InterPro" id="IPR011047">
    <property type="entry name" value="Quinoprotein_ADH-like_sf"/>
</dbReference>
<dbReference type="SUPFAM" id="SSF50998">
    <property type="entry name" value="Quinoprotein alcohol dehydrogenase-like"/>
    <property type="match status" value="1"/>
</dbReference>
<dbReference type="RefSeq" id="WP_191827388.1">
    <property type="nucleotide sequence ID" value="NZ_JACYHB010000001.1"/>
</dbReference>
<gene>
    <name evidence="2" type="ORF">IF651_01995</name>
</gene>
<reference evidence="2" key="2">
    <citation type="submission" date="2020-09" db="EMBL/GenBank/DDBJ databases">
        <authorList>
            <person name="Yu Y."/>
        </authorList>
    </citation>
    <scope>NUCLEOTIDE SEQUENCE</scope>
    <source>
        <strain evidence="2">KCTC 49039</strain>
    </source>
</reference>
<evidence type="ECO:0000313" key="2">
    <source>
        <dbReference type="EMBL" id="MBD8077832.1"/>
    </source>
</evidence>
<feature type="domain" description="Pyrrolo-quinoline quinone repeat" evidence="1">
    <location>
        <begin position="287"/>
        <end position="400"/>
    </location>
</feature>
<dbReference type="AlphaFoldDB" id="A0A927G7E7"/>
<protein>
    <submittedName>
        <fullName evidence="2">PQQ-binding-like beta-propeller repeat protein</fullName>
    </submittedName>
</protein>